<dbReference type="InterPro" id="IPR057644">
    <property type="entry name" value="Beta-prop_WDR75_2nd"/>
</dbReference>
<feature type="repeat" description="WD" evidence="8">
    <location>
        <begin position="474"/>
        <end position="507"/>
    </location>
</feature>
<feature type="region of interest" description="Disordered" evidence="9">
    <location>
        <begin position="794"/>
        <end position="849"/>
    </location>
</feature>
<evidence type="ECO:0000313" key="12">
    <source>
        <dbReference type="Proteomes" id="UP001239994"/>
    </source>
</evidence>
<feature type="compositionally biased region" description="Polar residues" evidence="9">
    <location>
        <begin position="823"/>
        <end position="833"/>
    </location>
</feature>
<dbReference type="Pfam" id="PF23769">
    <property type="entry name" value="Beta-prop_WDR75_2nd"/>
    <property type="match status" value="1"/>
</dbReference>
<feature type="domain" description="WD repeat-containing protein 75 second beta-propeller" evidence="10">
    <location>
        <begin position="376"/>
        <end position="696"/>
    </location>
</feature>
<keyword evidence="5" id="KW-0677">Repeat</keyword>
<keyword evidence="3" id="KW-0698">rRNA processing</keyword>
<organism evidence="11 12">
    <name type="scientific">Electrophorus voltai</name>
    <dbReference type="NCBI Taxonomy" id="2609070"/>
    <lineage>
        <taxon>Eukaryota</taxon>
        <taxon>Metazoa</taxon>
        <taxon>Chordata</taxon>
        <taxon>Craniata</taxon>
        <taxon>Vertebrata</taxon>
        <taxon>Euteleostomi</taxon>
        <taxon>Actinopterygii</taxon>
        <taxon>Neopterygii</taxon>
        <taxon>Teleostei</taxon>
        <taxon>Ostariophysi</taxon>
        <taxon>Gymnotiformes</taxon>
        <taxon>Gymnotoidei</taxon>
        <taxon>Gymnotidae</taxon>
        <taxon>Electrophorus</taxon>
    </lineage>
</organism>
<dbReference type="PROSITE" id="PS50082">
    <property type="entry name" value="WD_REPEATS_2"/>
    <property type="match status" value="3"/>
</dbReference>
<keyword evidence="2" id="KW-0690">Ribosome biogenesis</keyword>
<evidence type="ECO:0000256" key="8">
    <source>
        <dbReference type="PROSITE-ProRule" id="PRU00221"/>
    </source>
</evidence>
<evidence type="ECO:0000259" key="10">
    <source>
        <dbReference type="Pfam" id="PF23769"/>
    </source>
</evidence>
<dbReference type="InterPro" id="IPR053826">
    <property type="entry name" value="WDR75"/>
</dbReference>
<evidence type="ECO:0000313" key="11">
    <source>
        <dbReference type="EMBL" id="KAK1789172.1"/>
    </source>
</evidence>
<proteinExistence type="predicted"/>
<evidence type="ECO:0000256" key="6">
    <source>
        <dbReference type="ARBA" id="ARBA00023163"/>
    </source>
</evidence>
<keyword evidence="7" id="KW-0539">Nucleus</keyword>
<dbReference type="GO" id="GO:0006364">
    <property type="term" value="P:rRNA processing"/>
    <property type="evidence" value="ECO:0007669"/>
    <property type="project" value="UniProtKB-KW"/>
</dbReference>
<gene>
    <name evidence="11" type="ORF">P4O66_015116</name>
</gene>
<evidence type="ECO:0000256" key="9">
    <source>
        <dbReference type="SAM" id="MobiDB-lite"/>
    </source>
</evidence>
<dbReference type="PANTHER" id="PTHR44215">
    <property type="entry name" value="WD REPEAT-CONTAINING PROTEIN 75"/>
    <property type="match status" value="1"/>
</dbReference>
<evidence type="ECO:0000256" key="5">
    <source>
        <dbReference type="ARBA" id="ARBA00022737"/>
    </source>
</evidence>
<evidence type="ECO:0000256" key="4">
    <source>
        <dbReference type="ARBA" id="ARBA00022574"/>
    </source>
</evidence>
<feature type="repeat" description="WD" evidence="8">
    <location>
        <begin position="53"/>
        <end position="95"/>
    </location>
</feature>
<evidence type="ECO:0000256" key="2">
    <source>
        <dbReference type="ARBA" id="ARBA00022517"/>
    </source>
</evidence>
<evidence type="ECO:0000256" key="3">
    <source>
        <dbReference type="ARBA" id="ARBA00022552"/>
    </source>
</evidence>
<dbReference type="AlphaFoldDB" id="A0AAD8YY48"/>
<dbReference type="SUPFAM" id="SSF82171">
    <property type="entry name" value="DPP6 N-terminal domain-like"/>
    <property type="match status" value="1"/>
</dbReference>
<comment type="subcellular location">
    <subcellularLocation>
        <location evidence="1">Nucleus</location>
        <location evidence="1">Nucleolus</location>
    </subcellularLocation>
</comment>
<dbReference type="PROSITE" id="PS50294">
    <property type="entry name" value="WD_REPEATS_REGION"/>
    <property type="match status" value="1"/>
</dbReference>
<name>A0AAD8YY48_9TELE</name>
<comment type="caution">
    <text evidence="11">The sequence shown here is derived from an EMBL/GenBank/DDBJ whole genome shotgun (WGS) entry which is preliminary data.</text>
</comment>
<dbReference type="InterPro" id="IPR011047">
    <property type="entry name" value="Quinoprotein_ADH-like_sf"/>
</dbReference>
<dbReference type="InterPro" id="IPR001680">
    <property type="entry name" value="WD40_rpt"/>
</dbReference>
<dbReference type="EMBL" id="JAROKS010000022">
    <property type="protein sequence ID" value="KAK1789172.1"/>
    <property type="molecule type" value="Genomic_DNA"/>
</dbReference>
<dbReference type="GO" id="GO:0003723">
    <property type="term" value="F:RNA binding"/>
    <property type="evidence" value="ECO:0007669"/>
    <property type="project" value="InterPro"/>
</dbReference>
<feature type="compositionally biased region" description="Acidic residues" evidence="9">
    <location>
        <begin position="803"/>
        <end position="820"/>
    </location>
</feature>
<dbReference type="SUPFAM" id="SSF117289">
    <property type="entry name" value="Nucleoporin domain"/>
    <property type="match status" value="1"/>
</dbReference>
<keyword evidence="4 8" id="KW-0853">WD repeat</keyword>
<feature type="repeat" description="WD" evidence="8">
    <location>
        <begin position="201"/>
        <end position="232"/>
    </location>
</feature>
<protein>
    <recommendedName>
        <fullName evidence="10">WD repeat-containing protein 75 second beta-propeller domain-containing protein</fullName>
    </recommendedName>
</protein>
<dbReference type="SMART" id="SM00320">
    <property type="entry name" value="WD40"/>
    <property type="match status" value="7"/>
</dbReference>
<dbReference type="SUPFAM" id="SSF50998">
    <property type="entry name" value="Quinoprotein alcohol dehydrogenase-like"/>
    <property type="match status" value="1"/>
</dbReference>
<keyword evidence="12" id="KW-1185">Reference proteome</keyword>
<dbReference type="Gene3D" id="2.130.10.10">
    <property type="entry name" value="YVTN repeat-like/Quinoprotein amine dehydrogenase"/>
    <property type="match status" value="3"/>
</dbReference>
<dbReference type="Proteomes" id="UP001239994">
    <property type="component" value="Unassembled WGS sequence"/>
</dbReference>
<dbReference type="InterPro" id="IPR015943">
    <property type="entry name" value="WD40/YVTN_repeat-like_dom_sf"/>
</dbReference>
<evidence type="ECO:0000256" key="7">
    <source>
        <dbReference type="ARBA" id="ARBA00023242"/>
    </source>
</evidence>
<keyword evidence="6" id="KW-0804">Transcription</keyword>
<reference evidence="11" key="1">
    <citation type="submission" date="2023-03" db="EMBL/GenBank/DDBJ databases">
        <title>Electrophorus voltai genome.</title>
        <authorList>
            <person name="Bian C."/>
        </authorList>
    </citation>
    <scope>NUCLEOTIDE SEQUENCE</scope>
    <source>
        <strain evidence="11">CB-2022</strain>
        <tissue evidence="11">Muscle</tissue>
    </source>
</reference>
<dbReference type="PANTHER" id="PTHR44215:SF1">
    <property type="entry name" value="WD REPEAT-CONTAINING PROTEIN 75"/>
    <property type="match status" value="1"/>
</dbReference>
<accession>A0AAD8YY48</accession>
<dbReference type="GO" id="GO:0045943">
    <property type="term" value="P:positive regulation of transcription by RNA polymerase I"/>
    <property type="evidence" value="ECO:0007669"/>
    <property type="project" value="InterPro"/>
</dbReference>
<dbReference type="GO" id="GO:2000234">
    <property type="term" value="P:positive regulation of rRNA processing"/>
    <property type="evidence" value="ECO:0007669"/>
    <property type="project" value="TreeGrafter"/>
</dbReference>
<dbReference type="Pfam" id="PF23869">
    <property type="entry name" value="Beta-prop_WDR75_1st"/>
    <property type="match status" value="1"/>
</dbReference>
<sequence>MVEQTDIRVVRCGGSKICFSTPILTNDSRFLLCASGDSVKVFSTRTEECVHVLHGHSNQVTGVALNPANHLQVYSCSLDGTVRLWDFIDGILIKTFTVGYKISSIYVSNKHIGVIFIILPMQSNENGEHFQLVAVRLPSALEQELEARELSAVLSDVSHVPACTAFGQGGDYIASAKGLQLCVYFFRKQKTYRFKLKATDKKGARNAFTCVACHPKDDCIATGHQDGKIRLWRNFNQKKEYTYSTQHWHHNAVSALCFSPEGMHLLSGGVESVLVQWHCKEVNKKNFLPRLGGAIAHICVSPDGQMYSTSHTNNKITIISSFRVSAVIQGLVKGAKNKLPRFTMTQLQGSVTVTQPPPTCSCRCRLLLGGSVQTDLMIDPRTKALVLNGKPGHLQFYSLERDKQLYSLDIVQQEYIYQAGLDQFEVVKAALDGTASWLATVEQRGSKISSLEFSLKLWSFNEKAQSFELNTTITAPHQNMITAMCFSPAMDTTMLVTVAKDDQFKVWLLGSDLDEQKKQASWSCEHLGSYHGLQPTNCCFSGDGSLLAVSFAEVVTLWSPDTWELLTTLCQPPGTIEDLCFGRLSCSKYLLGTTTKNLLCWNLLTCALEWSTSMDVCVLRTDPLSENVAAFCHNSGKTDLFVFRPSEPRPLFTQKAVCVGRVQRCIFVPREDPLDSCDEWSQWLNRSRLHFLTEQMELLTFSTRAEDERILNSRKELLVDDSVAMTPFYLLLGKHRQQQQEKQTSVPSQAADRAQLPQGCVAIRELLHTPAHVLPPASFLCSVFVNSLLISNTGGRDEKDLPEQEVDSEKEEVDSEEEMEMNNGPQGVRTQGSVGEAPPSLSRAEEKELRRLRKTDFSWVTSLTSS</sequence>
<evidence type="ECO:0000256" key="1">
    <source>
        <dbReference type="ARBA" id="ARBA00004604"/>
    </source>
</evidence>
<dbReference type="GO" id="GO:0032040">
    <property type="term" value="C:small-subunit processome"/>
    <property type="evidence" value="ECO:0007669"/>
    <property type="project" value="InterPro"/>
</dbReference>